<dbReference type="InterPro" id="IPR032675">
    <property type="entry name" value="LRR_dom_sf"/>
</dbReference>
<dbReference type="PROSITE" id="PS51281">
    <property type="entry name" value="TAP_C"/>
    <property type="match status" value="1"/>
</dbReference>
<dbReference type="CDD" id="cd14342">
    <property type="entry name" value="UBA_TAP-C"/>
    <property type="match status" value="1"/>
</dbReference>
<comment type="subcellular location">
    <subcellularLocation>
        <location evidence="1">Nucleus</location>
    </subcellularLocation>
</comment>
<dbReference type="GO" id="GO:0003723">
    <property type="term" value="F:RNA binding"/>
    <property type="evidence" value="ECO:0007669"/>
    <property type="project" value="TreeGrafter"/>
</dbReference>
<evidence type="ECO:0000256" key="4">
    <source>
        <dbReference type="ARBA" id="ARBA00022614"/>
    </source>
</evidence>
<dbReference type="OrthoDB" id="25872at2759"/>
<dbReference type="InterPro" id="IPR032710">
    <property type="entry name" value="NTF2-like_dom_sf"/>
</dbReference>
<dbReference type="Proteomes" id="UP000198372">
    <property type="component" value="Unassembled WGS sequence"/>
</dbReference>
<accession>A0A238F5L2</accession>
<dbReference type="Pfam" id="PF22602">
    <property type="entry name" value="NXF_NTF2"/>
    <property type="match status" value="1"/>
</dbReference>
<dbReference type="STRING" id="269621.A0A238F5L2"/>
<dbReference type="PROSITE" id="PS50177">
    <property type="entry name" value="NTF2_DOMAIN"/>
    <property type="match status" value="1"/>
</dbReference>
<name>A0A238F5L2_9BASI</name>
<feature type="domain" description="NTF2" evidence="9">
    <location>
        <begin position="338"/>
        <end position="526"/>
    </location>
</feature>
<evidence type="ECO:0000259" key="9">
    <source>
        <dbReference type="PROSITE" id="PS50177"/>
    </source>
</evidence>
<evidence type="ECO:0000313" key="11">
    <source>
        <dbReference type="EMBL" id="SCV68405.1"/>
    </source>
</evidence>
<dbReference type="PANTHER" id="PTHR10662">
    <property type="entry name" value="NUCLEAR RNA EXPORT FACTOR"/>
    <property type="match status" value="1"/>
</dbReference>
<dbReference type="Gene3D" id="1.10.8.10">
    <property type="entry name" value="DNA helicase RuvA subunit, C-terminal domain"/>
    <property type="match status" value="1"/>
</dbReference>
<dbReference type="InterPro" id="IPR030217">
    <property type="entry name" value="NXF_fam"/>
</dbReference>
<dbReference type="AlphaFoldDB" id="A0A238F5L2"/>
<dbReference type="InterPro" id="IPR018222">
    <property type="entry name" value="Nuclear_transport_factor_2_euk"/>
</dbReference>
<dbReference type="SMART" id="SM00804">
    <property type="entry name" value="TAP_C"/>
    <property type="match status" value="1"/>
</dbReference>
<dbReference type="GO" id="GO:0016973">
    <property type="term" value="P:poly(A)+ mRNA export from nucleus"/>
    <property type="evidence" value="ECO:0007669"/>
    <property type="project" value="TreeGrafter"/>
</dbReference>
<dbReference type="PANTHER" id="PTHR10662:SF22">
    <property type="entry name" value="NUCLEAR RNA EXPORT FACTOR 1"/>
    <property type="match status" value="1"/>
</dbReference>
<dbReference type="GO" id="GO:0005634">
    <property type="term" value="C:nucleus"/>
    <property type="evidence" value="ECO:0007669"/>
    <property type="project" value="UniProtKB-SubCell"/>
</dbReference>
<evidence type="ECO:0000256" key="3">
    <source>
        <dbReference type="ARBA" id="ARBA00022448"/>
    </source>
</evidence>
<dbReference type="InterPro" id="IPR001611">
    <property type="entry name" value="Leu-rich_rpt"/>
</dbReference>
<keyword evidence="6" id="KW-0509">mRNA transport</keyword>
<proteinExistence type="inferred from homology"/>
<dbReference type="EMBL" id="FMSP01000003">
    <property type="protein sequence ID" value="SCV68405.1"/>
    <property type="molecule type" value="Genomic_DNA"/>
</dbReference>
<dbReference type="InterPro" id="IPR005637">
    <property type="entry name" value="TAP_C_dom"/>
</dbReference>
<feature type="region of interest" description="Disordered" evidence="8">
    <location>
        <begin position="1"/>
        <end position="114"/>
    </location>
</feature>
<gene>
    <name evidence="11" type="ORF">BQ2448_526</name>
</gene>
<feature type="region of interest" description="Disordered" evidence="8">
    <location>
        <begin position="284"/>
        <end position="313"/>
    </location>
</feature>
<dbReference type="PROSITE" id="PS51450">
    <property type="entry name" value="LRR"/>
    <property type="match status" value="1"/>
</dbReference>
<reference evidence="12" key="1">
    <citation type="submission" date="2016-09" db="EMBL/GenBank/DDBJ databases">
        <authorList>
            <person name="Jeantristanb JTB J.-T."/>
            <person name="Ricardo R."/>
        </authorList>
    </citation>
    <scope>NUCLEOTIDE SEQUENCE [LARGE SCALE GENOMIC DNA]</scope>
</reference>
<dbReference type="SUPFAM" id="SSF52058">
    <property type="entry name" value="L domain-like"/>
    <property type="match status" value="1"/>
</dbReference>
<keyword evidence="7" id="KW-0539">Nucleus</keyword>
<evidence type="ECO:0000256" key="1">
    <source>
        <dbReference type="ARBA" id="ARBA00004123"/>
    </source>
</evidence>
<keyword evidence="5" id="KW-0677">Repeat</keyword>
<protein>
    <submittedName>
        <fullName evidence="11">BQ2448_526 protein</fullName>
    </submittedName>
</protein>
<dbReference type="Gene3D" id="3.10.450.50">
    <property type="match status" value="1"/>
</dbReference>
<keyword evidence="12" id="KW-1185">Reference proteome</keyword>
<dbReference type="InterPro" id="IPR002075">
    <property type="entry name" value="NTF2_dom"/>
</dbReference>
<evidence type="ECO:0000259" key="10">
    <source>
        <dbReference type="PROSITE" id="PS51281"/>
    </source>
</evidence>
<dbReference type="SUPFAM" id="SSF46934">
    <property type="entry name" value="UBA-like"/>
    <property type="match status" value="1"/>
</dbReference>
<feature type="compositionally biased region" description="Basic and acidic residues" evidence="8">
    <location>
        <begin position="100"/>
        <end position="113"/>
    </location>
</feature>
<organism evidence="11 12">
    <name type="scientific">Microbotryum intermedium</name>
    <dbReference type="NCBI Taxonomy" id="269621"/>
    <lineage>
        <taxon>Eukaryota</taxon>
        <taxon>Fungi</taxon>
        <taxon>Dikarya</taxon>
        <taxon>Basidiomycota</taxon>
        <taxon>Pucciniomycotina</taxon>
        <taxon>Microbotryomycetes</taxon>
        <taxon>Microbotryales</taxon>
        <taxon>Microbotryaceae</taxon>
        <taxon>Microbotryum</taxon>
    </lineage>
</organism>
<dbReference type="SUPFAM" id="SSF54427">
    <property type="entry name" value="NTF2-like"/>
    <property type="match status" value="1"/>
</dbReference>
<evidence type="ECO:0000256" key="2">
    <source>
        <dbReference type="ARBA" id="ARBA00009285"/>
    </source>
</evidence>
<sequence length="647" mass="70012">MATPTAAAQIFKAALPSRNGSSGGGPASIRGAAGAAGAGRGGRRNEDVGMSDASSGVVRKAKMGGHRSGGPMGERPGKGNRSGRDGPSGGRNQGPAVIHDTSRNDDASAEKAPRSTNNIDNLRLFLSMRYSVELRMLNLEYLADDPTLKKYGIMPPGHKDSATNLAAVWWKLAAEMFPEVVSLSLANNNFPSLLPFSPHLLTTSLPNIENLSLANNRLRAFHDLDSLSPHTGKVRNDGKPKGFPKLKELVLKGNPMVEKSDYKRQIARRFSTLSSLDQEPIDTSIAFSDRPGDSVSDLSPGLSPGLARQSAKGRNREPIVFPVPIAPGFFDLKVTRDFVAGFLGKFFPVYDSDRSTLLPVYAPSCTFSFSTDTVPPSRSRAKRIGAKHDKSLPNQHKLDWKDYITATGSRNLTRVRRPEKRVATLHITPQDVIRSLNSLPKTQHPLDDPTKFVFDCFTLPAFLAPSTPGGEPETAIMACVHGEFTELPCNGVRSFDRTFILAPAPPGSPAHNAGWPCVIVSEQMTVRGYSSPIAWAPEGCKDVLSTASGPASTSTSTQERAPGIVSCFLTPRIDAFAKTDWKFLHASYPQTDEQQMIVTQLQSVTNLTYSFAYMCLEQNAWVPETALANFQQLHASGAIPAEAFVKR</sequence>
<evidence type="ECO:0000256" key="8">
    <source>
        <dbReference type="SAM" id="MobiDB-lite"/>
    </source>
</evidence>
<evidence type="ECO:0000256" key="7">
    <source>
        <dbReference type="ARBA" id="ARBA00023242"/>
    </source>
</evidence>
<dbReference type="Pfam" id="PF03943">
    <property type="entry name" value="TAP_C"/>
    <property type="match status" value="1"/>
</dbReference>
<evidence type="ECO:0000256" key="6">
    <source>
        <dbReference type="ARBA" id="ARBA00022816"/>
    </source>
</evidence>
<evidence type="ECO:0000256" key="5">
    <source>
        <dbReference type="ARBA" id="ARBA00022737"/>
    </source>
</evidence>
<keyword evidence="3" id="KW-0813">Transport</keyword>
<keyword evidence="4" id="KW-0433">Leucine-rich repeat</keyword>
<evidence type="ECO:0000313" key="12">
    <source>
        <dbReference type="Proteomes" id="UP000198372"/>
    </source>
</evidence>
<dbReference type="InterPro" id="IPR009060">
    <property type="entry name" value="UBA-like_sf"/>
</dbReference>
<dbReference type="Gene3D" id="3.80.10.10">
    <property type="entry name" value="Ribonuclease Inhibitor"/>
    <property type="match status" value="1"/>
</dbReference>
<feature type="domain" description="TAP-C" evidence="10">
    <location>
        <begin position="592"/>
        <end position="647"/>
    </location>
</feature>
<comment type="similarity">
    <text evidence="2">Belongs to the NXF family.</text>
</comment>